<reference evidence="2" key="1">
    <citation type="journal article" date="2022" name="Mol. Ecol. Resour.">
        <title>The genomes of chicory, endive, great burdock and yacon provide insights into Asteraceae palaeo-polyploidization history and plant inulin production.</title>
        <authorList>
            <person name="Fan W."/>
            <person name="Wang S."/>
            <person name="Wang H."/>
            <person name="Wang A."/>
            <person name="Jiang F."/>
            <person name="Liu H."/>
            <person name="Zhao H."/>
            <person name="Xu D."/>
            <person name="Zhang Y."/>
        </authorList>
    </citation>
    <scope>NUCLEOTIDE SEQUENCE [LARGE SCALE GENOMIC DNA]</scope>
    <source>
        <strain evidence="2">cv. Punajuju</strain>
    </source>
</reference>
<dbReference type="EMBL" id="CM042016">
    <property type="protein sequence ID" value="KAI3700178.1"/>
    <property type="molecule type" value="Genomic_DNA"/>
</dbReference>
<proteinExistence type="predicted"/>
<comment type="caution">
    <text evidence="1">The sequence shown here is derived from an EMBL/GenBank/DDBJ whole genome shotgun (WGS) entry which is preliminary data.</text>
</comment>
<protein>
    <submittedName>
        <fullName evidence="1">Uncharacterized protein</fullName>
    </submittedName>
</protein>
<reference evidence="1 2" key="2">
    <citation type="journal article" date="2022" name="Mol. Ecol. Resour.">
        <title>The genomes of chicory, endive, great burdock and yacon provide insights into Asteraceae paleo-polyploidization history and plant inulin production.</title>
        <authorList>
            <person name="Fan W."/>
            <person name="Wang S."/>
            <person name="Wang H."/>
            <person name="Wang A."/>
            <person name="Jiang F."/>
            <person name="Liu H."/>
            <person name="Zhao H."/>
            <person name="Xu D."/>
            <person name="Zhang Y."/>
        </authorList>
    </citation>
    <scope>NUCLEOTIDE SEQUENCE [LARGE SCALE GENOMIC DNA]</scope>
    <source>
        <strain evidence="2">cv. Punajuju</strain>
        <tissue evidence="1">Leaves</tissue>
    </source>
</reference>
<sequence>MFIRGRKKYLWEVPLPGGRIDKEDTDDIQTALREAEEEIVLDPALVDVVTVLDPFVTKKNVTVVPVMGILWDKHSFNPVPNAGEVESIFYAPLEMFLKNQPANSMYWTGGVLLVVLTECWCLKCMMPALTVHLGNQEKESLLICSAAETMEPHDDCINC</sequence>
<evidence type="ECO:0000313" key="2">
    <source>
        <dbReference type="Proteomes" id="UP001055811"/>
    </source>
</evidence>
<keyword evidence="2" id="KW-1185">Reference proteome</keyword>
<organism evidence="1 2">
    <name type="scientific">Cichorium intybus</name>
    <name type="common">Chicory</name>
    <dbReference type="NCBI Taxonomy" id="13427"/>
    <lineage>
        <taxon>Eukaryota</taxon>
        <taxon>Viridiplantae</taxon>
        <taxon>Streptophyta</taxon>
        <taxon>Embryophyta</taxon>
        <taxon>Tracheophyta</taxon>
        <taxon>Spermatophyta</taxon>
        <taxon>Magnoliopsida</taxon>
        <taxon>eudicotyledons</taxon>
        <taxon>Gunneridae</taxon>
        <taxon>Pentapetalae</taxon>
        <taxon>asterids</taxon>
        <taxon>campanulids</taxon>
        <taxon>Asterales</taxon>
        <taxon>Asteraceae</taxon>
        <taxon>Cichorioideae</taxon>
        <taxon>Cichorieae</taxon>
        <taxon>Cichoriinae</taxon>
        <taxon>Cichorium</taxon>
    </lineage>
</organism>
<name>A0ACB8ZRF0_CICIN</name>
<accession>A0ACB8ZRF0</accession>
<evidence type="ECO:0000313" key="1">
    <source>
        <dbReference type="EMBL" id="KAI3700178.1"/>
    </source>
</evidence>
<dbReference type="Proteomes" id="UP001055811">
    <property type="component" value="Linkage Group LG08"/>
</dbReference>
<gene>
    <name evidence="1" type="ORF">L2E82_44799</name>
</gene>